<organism evidence="1 2">
    <name type="scientific">Steinernema carpocapsae</name>
    <name type="common">Entomopathogenic nematode</name>
    <dbReference type="NCBI Taxonomy" id="34508"/>
    <lineage>
        <taxon>Eukaryota</taxon>
        <taxon>Metazoa</taxon>
        <taxon>Ecdysozoa</taxon>
        <taxon>Nematoda</taxon>
        <taxon>Chromadorea</taxon>
        <taxon>Rhabditida</taxon>
        <taxon>Tylenchina</taxon>
        <taxon>Panagrolaimomorpha</taxon>
        <taxon>Strongyloidoidea</taxon>
        <taxon>Steinernematidae</taxon>
        <taxon>Steinernema</taxon>
    </lineage>
</organism>
<sequence>MLSLPRFKLATNRLVLPSPSTILSRNVENVLGNSEARNPEDLHAERDPTGLILIPSGLHVPRLPRLIPVIRNRFHEAKSARRRSVAWRSRASPGNWRLS</sequence>
<dbReference type="Proteomes" id="UP000298663">
    <property type="component" value="Unassembled WGS sequence"/>
</dbReference>
<reference evidence="1 2" key="2">
    <citation type="journal article" date="2019" name="G3 (Bethesda)">
        <title>Hybrid Assembly of the Genome of the Entomopathogenic Nematode Steinernema carpocapsae Identifies the X-Chromosome.</title>
        <authorList>
            <person name="Serra L."/>
            <person name="Macchietto M."/>
            <person name="Macias-Munoz A."/>
            <person name="McGill C.J."/>
            <person name="Rodriguez I.M."/>
            <person name="Rodriguez B."/>
            <person name="Murad R."/>
            <person name="Mortazavi A."/>
        </authorList>
    </citation>
    <scope>NUCLEOTIDE SEQUENCE [LARGE SCALE GENOMIC DNA]</scope>
    <source>
        <strain evidence="1 2">ALL</strain>
    </source>
</reference>
<proteinExistence type="predicted"/>
<gene>
    <name evidence="1" type="ORF">L596_007111</name>
</gene>
<name>A0A4U5P9A9_STECR</name>
<dbReference type="EMBL" id="AZBU02000002">
    <property type="protein sequence ID" value="TKR92464.1"/>
    <property type="molecule type" value="Genomic_DNA"/>
</dbReference>
<dbReference type="AlphaFoldDB" id="A0A4U5P9A9"/>
<protein>
    <submittedName>
        <fullName evidence="1">Uncharacterized protein</fullName>
    </submittedName>
</protein>
<reference evidence="1 2" key="1">
    <citation type="journal article" date="2015" name="Genome Biol.">
        <title>Comparative genomics of Steinernema reveals deeply conserved gene regulatory networks.</title>
        <authorList>
            <person name="Dillman A.R."/>
            <person name="Macchietto M."/>
            <person name="Porter C.F."/>
            <person name="Rogers A."/>
            <person name="Williams B."/>
            <person name="Antoshechkin I."/>
            <person name="Lee M.M."/>
            <person name="Goodwin Z."/>
            <person name="Lu X."/>
            <person name="Lewis E.E."/>
            <person name="Goodrich-Blair H."/>
            <person name="Stock S.P."/>
            <person name="Adams B.J."/>
            <person name="Sternberg P.W."/>
            <person name="Mortazavi A."/>
        </authorList>
    </citation>
    <scope>NUCLEOTIDE SEQUENCE [LARGE SCALE GENOMIC DNA]</scope>
    <source>
        <strain evidence="1 2">ALL</strain>
    </source>
</reference>
<evidence type="ECO:0000313" key="2">
    <source>
        <dbReference type="Proteomes" id="UP000298663"/>
    </source>
</evidence>
<accession>A0A4U5P9A9</accession>
<evidence type="ECO:0000313" key="1">
    <source>
        <dbReference type="EMBL" id="TKR92464.1"/>
    </source>
</evidence>
<keyword evidence="2" id="KW-1185">Reference proteome</keyword>
<comment type="caution">
    <text evidence="1">The sequence shown here is derived from an EMBL/GenBank/DDBJ whole genome shotgun (WGS) entry which is preliminary data.</text>
</comment>